<evidence type="ECO:0000256" key="1">
    <source>
        <dbReference type="ARBA" id="ARBA00004245"/>
    </source>
</evidence>
<keyword evidence="4" id="KW-0009">Actin-binding</keyword>
<dbReference type="Proteomes" id="UP000515165">
    <property type="component" value="Chromosome 9"/>
</dbReference>
<dbReference type="PANTHER" id="PTHR12021">
    <property type="entry name" value="THYMOSIN BETA"/>
    <property type="match status" value="1"/>
</dbReference>
<feature type="compositionally biased region" description="Polar residues" evidence="7">
    <location>
        <begin position="43"/>
        <end position="53"/>
    </location>
</feature>
<dbReference type="Pfam" id="PF01290">
    <property type="entry name" value="Thymosin"/>
    <property type="match status" value="1"/>
</dbReference>
<evidence type="ECO:0000313" key="8">
    <source>
        <dbReference type="Proteomes" id="UP000515165"/>
    </source>
</evidence>
<dbReference type="Gene3D" id="1.20.5.520">
    <property type="entry name" value="Single helix bin"/>
    <property type="match status" value="1"/>
</dbReference>
<dbReference type="CDD" id="cd22059">
    <property type="entry name" value="WH2_BetaT"/>
    <property type="match status" value="1"/>
</dbReference>
<keyword evidence="8" id="KW-1185">Reference proteome</keyword>
<dbReference type="PANTHER" id="PTHR12021:SF3">
    <property type="entry name" value="THYMOSIN BETA-4-LIKE"/>
    <property type="match status" value="1"/>
</dbReference>
<feature type="compositionally biased region" description="Basic and acidic residues" evidence="7">
    <location>
        <begin position="1"/>
        <end position="25"/>
    </location>
</feature>
<proteinExistence type="inferred from homology"/>
<dbReference type="FunFam" id="1.20.5.520:FF:000001">
    <property type="entry name" value="Thymosin beta"/>
    <property type="match status" value="1"/>
</dbReference>
<evidence type="ECO:0000256" key="5">
    <source>
        <dbReference type="ARBA" id="ARBA00023212"/>
    </source>
</evidence>
<dbReference type="GO" id="GO:0005737">
    <property type="term" value="C:cytoplasm"/>
    <property type="evidence" value="ECO:0007669"/>
    <property type="project" value="TreeGrafter"/>
</dbReference>
<gene>
    <name evidence="9" type="primary">LOC113921706</name>
</gene>
<sequence length="67" mass="7624">MFDKPRMPEIEKFGKSKLKKTEMQEKNSLPSRETTAQEKQTEESQGGATNMHNSIQHCFLTSLPLAV</sequence>
<name>A0A6J2CW77_ZALCA</name>
<evidence type="ECO:0000256" key="7">
    <source>
        <dbReference type="SAM" id="MobiDB-lite"/>
    </source>
</evidence>
<comment type="function">
    <text evidence="6">Plays an important role in the organization of the cytoskeleton. Binds to and sequesters actin monomers (G actin) and therefore inhibits actin polymerization.</text>
</comment>
<evidence type="ECO:0000256" key="2">
    <source>
        <dbReference type="ARBA" id="ARBA00009511"/>
    </source>
</evidence>
<evidence type="ECO:0000313" key="9">
    <source>
        <dbReference type="RefSeq" id="XP_027448510.1"/>
    </source>
</evidence>
<evidence type="ECO:0000256" key="6">
    <source>
        <dbReference type="ARBA" id="ARBA00025497"/>
    </source>
</evidence>
<comment type="subcellular location">
    <subcellularLocation>
        <location evidence="1">Cytoplasm</location>
        <location evidence="1">Cytoskeleton</location>
    </subcellularLocation>
</comment>
<dbReference type="InterPro" id="IPR001152">
    <property type="entry name" value="Beta-thymosin"/>
</dbReference>
<dbReference type="RefSeq" id="XP_027448510.1">
    <property type="nucleotide sequence ID" value="XM_027592709.1"/>
</dbReference>
<feature type="region of interest" description="Disordered" evidence="7">
    <location>
        <begin position="1"/>
        <end position="53"/>
    </location>
</feature>
<dbReference type="KEGG" id="zca:113921706"/>
<dbReference type="AlphaFoldDB" id="A0A6J2CW77"/>
<protein>
    <submittedName>
        <fullName evidence="9">Thymosin beta-4-like</fullName>
    </submittedName>
</protein>
<keyword evidence="3" id="KW-0963">Cytoplasm</keyword>
<evidence type="ECO:0000256" key="4">
    <source>
        <dbReference type="ARBA" id="ARBA00023203"/>
    </source>
</evidence>
<keyword evidence="5" id="KW-0206">Cytoskeleton</keyword>
<dbReference type="OrthoDB" id="2151618at2759"/>
<dbReference type="SMART" id="SM00152">
    <property type="entry name" value="THY"/>
    <property type="match status" value="1"/>
</dbReference>
<dbReference type="GO" id="GO:0007015">
    <property type="term" value="P:actin filament organization"/>
    <property type="evidence" value="ECO:0007669"/>
    <property type="project" value="InterPro"/>
</dbReference>
<reference evidence="9" key="1">
    <citation type="submission" date="2025-08" db="UniProtKB">
        <authorList>
            <consortium name="RefSeq"/>
        </authorList>
    </citation>
    <scope>IDENTIFICATION</scope>
    <source>
        <tissue evidence="9">Blood</tissue>
    </source>
</reference>
<accession>A0A6J2CW77</accession>
<dbReference type="GO" id="GO:0003785">
    <property type="term" value="F:actin monomer binding"/>
    <property type="evidence" value="ECO:0007669"/>
    <property type="project" value="InterPro"/>
</dbReference>
<dbReference type="GO" id="GO:0005856">
    <property type="term" value="C:cytoskeleton"/>
    <property type="evidence" value="ECO:0007669"/>
    <property type="project" value="UniProtKB-SubCell"/>
</dbReference>
<evidence type="ECO:0000256" key="3">
    <source>
        <dbReference type="ARBA" id="ARBA00022490"/>
    </source>
</evidence>
<dbReference type="InterPro" id="IPR038386">
    <property type="entry name" value="Beta-thymosin_sf"/>
</dbReference>
<organism evidence="8 9">
    <name type="scientific">Zalophus californianus</name>
    <name type="common">California sealion</name>
    <dbReference type="NCBI Taxonomy" id="9704"/>
    <lineage>
        <taxon>Eukaryota</taxon>
        <taxon>Metazoa</taxon>
        <taxon>Chordata</taxon>
        <taxon>Craniata</taxon>
        <taxon>Vertebrata</taxon>
        <taxon>Euteleostomi</taxon>
        <taxon>Mammalia</taxon>
        <taxon>Eutheria</taxon>
        <taxon>Laurasiatheria</taxon>
        <taxon>Carnivora</taxon>
        <taxon>Caniformia</taxon>
        <taxon>Pinnipedia</taxon>
        <taxon>Otariidae</taxon>
        <taxon>Zalophus</taxon>
    </lineage>
</organism>
<dbReference type="GeneID" id="113921706"/>
<comment type="similarity">
    <text evidence="2">Belongs to the thymosin beta family.</text>
</comment>
<dbReference type="GO" id="GO:0030334">
    <property type="term" value="P:regulation of cell migration"/>
    <property type="evidence" value="ECO:0007669"/>
    <property type="project" value="TreeGrafter"/>
</dbReference>